<dbReference type="SUPFAM" id="SSF53649">
    <property type="entry name" value="Alkaline phosphatase-like"/>
    <property type="match status" value="1"/>
</dbReference>
<dbReference type="Gene3D" id="3.30.1120.10">
    <property type="match status" value="1"/>
</dbReference>
<dbReference type="FunFam" id="3.40.720.10:FF:000047">
    <property type="entry name" value="Arylsulfatase"/>
    <property type="match status" value="1"/>
</dbReference>
<dbReference type="PANTHER" id="PTHR42693">
    <property type="entry name" value="ARYLSULFATASE FAMILY MEMBER"/>
    <property type="match status" value="1"/>
</dbReference>
<feature type="signal peptide" evidence="3">
    <location>
        <begin position="1"/>
        <end position="24"/>
    </location>
</feature>
<gene>
    <name evidence="5" type="ORF">AREALGSMS7_03088</name>
</gene>
<dbReference type="InterPro" id="IPR000917">
    <property type="entry name" value="Sulfatase_N"/>
</dbReference>
<evidence type="ECO:0000313" key="6">
    <source>
        <dbReference type="Proteomes" id="UP000204551"/>
    </source>
</evidence>
<dbReference type="GO" id="GO:0004065">
    <property type="term" value="F:arylsulfatase activity"/>
    <property type="evidence" value="ECO:0007669"/>
    <property type="project" value="UniProtKB-EC"/>
</dbReference>
<name>A0A221UYT4_9FLAO</name>
<feature type="chain" id="PRO_5012939950" evidence="3">
    <location>
        <begin position="25"/>
        <end position="564"/>
    </location>
</feature>
<reference evidence="5 6" key="1">
    <citation type="submission" date="2017-07" db="EMBL/GenBank/DDBJ databases">
        <title>Genome Sequence of Arenibacter algicola Strain SMS7 Isolated from a culture of the Diatom Skeletonema marinoi.</title>
        <authorList>
            <person name="Topel M."/>
            <person name="Pinder M.I.M."/>
            <person name="Johansson O.N."/>
            <person name="Kourtchenko O."/>
            <person name="Godhe A."/>
            <person name="Clarke A.K."/>
        </authorList>
    </citation>
    <scope>NUCLEOTIDE SEQUENCE [LARGE SCALE GENOMIC DNA]</scope>
    <source>
        <strain evidence="5 6">SMS7</strain>
    </source>
</reference>
<comment type="similarity">
    <text evidence="1">Belongs to the sulfatase family.</text>
</comment>
<dbReference type="RefSeq" id="WP_232513959.1">
    <property type="nucleotide sequence ID" value="NZ_CP022515.1"/>
</dbReference>
<evidence type="ECO:0000256" key="2">
    <source>
        <dbReference type="ARBA" id="ARBA00022801"/>
    </source>
</evidence>
<proteinExistence type="inferred from homology"/>
<keyword evidence="2 5" id="KW-0378">Hydrolase</keyword>
<evidence type="ECO:0000259" key="4">
    <source>
        <dbReference type="Pfam" id="PF00884"/>
    </source>
</evidence>
<dbReference type="AlphaFoldDB" id="A0A221UYT4"/>
<protein>
    <submittedName>
        <fullName evidence="5">Arylsulfatase</fullName>
        <ecNumber evidence="5">3.1.6.1</ecNumber>
    </submittedName>
</protein>
<evidence type="ECO:0000313" key="5">
    <source>
        <dbReference type="EMBL" id="ASO06519.1"/>
    </source>
</evidence>
<dbReference type="InterPro" id="IPR017850">
    <property type="entry name" value="Alkaline_phosphatase_core_sf"/>
</dbReference>
<evidence type="ECO:0000256" key="1">
    <source>
        <dbReference type="ARBA" id="ARBA00008779"/>
    </source>
</evidence>
<dbReference type="EMBL" id="CP022515">
    <property type="protein sequence ID" value="ASO06519.1"/>
    <property type="molecule type" value="Genomic_DNA"/>
</dbReference>
<sequence>MLKQIWFGSLILMFLCTSCKMNTAASDKNIDITDSRPNIVIIMADDLGYSDLGCYGGEIRTPNLDRLGANGLRFNSFYNTSRCCPSRASMLTGLYPHQAGIGRMTMDMELSGYRGTLGENTVTIAEVLKEAGYQTGMTGKWHVSPTNQLEDEKQLKWLSHQENYGTFSDTLTYPTSRGFDKFFGNIWGVVDYFDPYSLVNGVKQVENIPDEYYHTDAIGDSAVAYVEQFSKNKNPFFLYVAHCAPHWPLHAPEEEINKYANTYDKGWREIRYNRYQGLIEKGIIRTENAELPDFMFPELVWESNTNADWDSRAMAVHAAMVDRMDQSIGKLVDKLEETGELENTVIFFFSDNGASSERPSKYGPGFDRAGSTRDGRKVVFPVEKDSMPGSQTVHSGIGPVWAHTINTPFRFWKAKSFEGGINSPFIVHWPRQIKEQGIVKDNPAHVVDIMATCIDLAGTKYPEKYKGRVIKPTVGKTMLPILMGKSSGGTQEVYFWEHFGAAAIRKKDWKLVRLEKNEPWELYDLSKDRTEIHNVAESNPETVEELAKEWEDLAQTYEVYPAPN</sequence>
<evidence type="ECO:0000256" key="3">
    <source>
        <dbReference type="SAM" id="SignalP"/>
    </source>
</evidence>
<dbReference type="EC" id="3.1.6.1" evidence="5"/>
<dbReference type="Proteomes" id="UP000204551">
    <property type="component" value="Chromosome"/>
</dbReference>
<dbReference type="CDD" id="cd16025">
    <property type="entry name" value="PAS_like"/>
    <property type="match status" value="1"/>
</dbReference>
<dbReference type="Gene3D" id="3.40.720.10">
    <property type="entry name" value="Alkaline Phosphatase, subunit A"/>
    <property type="match status" value="1"/>
</dbReference>
<dbReference type="KEGG" id="aalg:AREALGSMS7_03088"/>
<keyword evidence="3" id="KW-0732">Signal</keyword>
<dbReference type="InterPro" id="IPR050738">
    <property type="entry name" value="Sulfatase"/>
</dbReference>
<organism evidence="5 6">
    <name type="scientific">Arenibacter algicola</name>
    <dbReference type="NCBI Taxonomy" id="616991"/>
    <lineage>
        <taxon>Bacteria</taxon>
        <taxon>Pseudomonadati</taxon>
        <taxon>Bacteroidota</taxon>
        <taxon>Flavobacteriia</taxon>
        <taxon>Flavobacteriales</taxon>
        <taxon>Flavobacteriaceae</taxon>
        <taxon>Arenibacter</taxon>
    </lineage>
</organism>
<accession>A0A221UYT4</accession>
<dbReference type="PANTHER" id="PTHR42693:SF53">
    <property type="entry name" value="ENDO-4-O-SULFATASE"/>
    <property type="match status" value="1"/>
</dbReference>
<feature type="domain" description="Sulfatase N-terminal" evidence="4">
    <location>
        <begin position="37"/>
        <end position="458"/>
    </location>
</feature>
<dbReference type="Pfam" id="PF00884">
    <property type="entry name" value="Sulfatase"/>
    <property type="match status" value="1"/>
</dbReference>